<organism evidence="1 2">
    <name type="scientific">Halorussus aquaticus</name>
    <dbReference type="NCBI Taxonomy" id="2953748"/>
    <lineage>
        <taxon>Archaea</taxon>
        <taxon>Methanobacteriati</taxon>
        <taxon>Methanobacteriota</taxon>
        <taxon>Stenosarchaea group</taxon>
        <taxon>Halobacteria</taxon>
        <taxon>Halobacteriales</taxon>
        <taxon>Haladaptataceae</taxon>
        <taxon>Halorussus</taxon>
    </lineage>
</organism>
<protein>
    <submittedName>
        <fullName evidence="1">WD40/YVTN/BNR-like repeat-containing protein</fullName>
    </submittedName>
</protein>
<reference evidence="1 2" key="1">
    <citation type="journal article" date="2019" name="Int. J. Syst. Evol. Microbiol.">
        <title>The Global Catalogue of Microorganisms (GCM) 10K type strain sequencing project: providing services to taxonomists for standard genome sequencing and annotation.</title>
        <authorList>
            <consortium name="The Broad Institute Genomics Platform"/>
            <consortium name="The Broad Institute Genome Sequencing Center for Infectious Disease"/>
            <person name="Wu L."/>
            <person name="Ma J."/>
        </authorList>
    </citation>
    <scope>NUCLEOTIDE SEQUENCE [LARGE SCALE GENOMIC DNA]</scope>
    <source>
        <strain evidence="1 2">XZYJ18</strain>
    </source>
</reference>
<gene>
    <name evidence="1" type="ORF">ACFO9K_13075</name>
</gene>
<dbReference type="RefSeq" id="WP_254269114.1">
    <property type="nucleotide sequence ID" value="NZ_CP100400.1"/>
</dbReference>
<sequence>MLFAGSDDGVYRIADVREPGESPAEKVLDAEQMYRLYQSDAVDGLFGTAESGLYYSPDGSEWTPLALPEAKVYAVTAAPSGDRLYVGTRPARVFAAELDGGVPTDEGDWEEGPGFRELRERADWGIPRHDGVSQVRSLRTHSAAPDRIVAGVEVGGVHVSDDRGETWTRRCIDGFDAPHTDDIHHVALADAETLVASTGSGLYRSTDVGRTWERLDDDHRQRYFRGAFVRDGVVYAGGAPASSASWEEDADHALFESRDGERLDRVSSPTPEAVALGWCEADGDVLTATHRGRLLRRGADGWRAVGTVPTPGSVRGRYLPLSWGEP</sequence>
<comment type="caution">
    <text evidence="1">The sequence shown here is derived from an EMBL/GenBank/DDBJ whole genome shotgun (WGS) entry which is preliminary data.</text>
</comment>
<name>A0ABD5Q3P1_9EURY</name>
<evidence type="ECO:0000313" key="2">
    <source>
        <dbReference type="Proteomes" id="UP001595945"/>
    </source>
</evidence>
<keyword evidence="2" id="KW-1185">Reference proteome</keyword>
<dbReference type="EMBL" id="JBHSHT010000002">
    <property type="protein sequence ID" value="MFC4825190.1"/>
    <property type="molecule type" value="Genomic_DNA"/>
</dbReference>
<dbReference type="AlphaFoldDB" id="A0ABD5Q3P1"/>
<proteinExistence type="predicted"/>
<evidence type="ECO:0000313" key="1">
    <source>
        <dbReference type="EMBL" id="MFC4825190.1"/>
    </source>
</evidence>
<dbReference type="SUPFAM" id="SSF110296">
    <property type="entry name" value="Oligoxyloglucan reducing end-specific cellobiohydrolase"/>
    <property type="match status" value="1"/>
</dbReference>
<dbReference type="InterPro" id="IPR015943">
    <property type="entry name" value="WD40/YVTN_repeat-like_dom_sf"/>
</dbReference>
<dbReference type="Gene3D" id="2.130.10.10">
    <property type="entry name" value="YVTN repeat-like/Quinoprotein amine dehydrogenase"/>
    <property type="match status" value="1"/>
</dbReference>
<dbReference type="Proteomes" id="UP001595945">
    <property type="component" value="Unassembled WGS sequence"/>
</dbReference>
<accession>A0ABD5Q3P1</accession>
<dbReference type="GeneID" id="73044099"/>